<evidence type="ECO:0000313" key="4">
    <source>
        <dbReference type="Proteomes" id="UP000314986"/>
    </source>
</evidence>
<keyword evidence="4" id="KW-1185">Reference proteome</keyword>
<dbReference type="InterPro" id="IPR005036">
    <property type="entry name" value="CBM21_dom"/>
</dbReference>
<dbReference type="STRING" id="7868.ENSCMIP00000029821"/>
<sequence>RTSPATAAGLRRTMEQTALFRSPPRSTGLDPDSSPGQRRRAKSLSPVGERWLLQPVSERGPAGRARRKRVRFADSLGLELTSIRHYRDTDVPEVPGRVLARLEARTEPPLFPNPGDSPDFLSRVEQRGVCLESIATDDFSITGTVRVLNLTFQKAVLVRYTLNQWRSFVDIAAAYVPDSSDGHTDAFAFKMIAPVFLEAGGLLEFAIRYRTPGASGQERWDNNGGGNYRVRSRRFRVSPPKDWEDAWIHFI</sequence>
<dbReference type="Proteomes" id="UP000314986">
    <property type="component" value="Unassembled WGS sequence"/>
</dbReference>
<dbReference type="GeneTree" id="ENSGT00940000161906"/>
<dbReference type="PROSITE" id="PS51159">
    <property type="entry name" value="CBM21"/>
    <property type="match status" value="1"/>
</dbReference>
<organism evidence="3 4">
    <name type="scientific">Callorhinchus milii</name>
    <name type="common">Ghost shark</name>
    <dbReference type="NCBI Taxonomy" id="7868"/>
    <lineage>
        <taxon>Eukaryota</taxon>
        <taxon>Metazoa</taxon>
        <taxon>Chordata</taxon>
        <taxon>Craniata</taxon>
        <taxon>Vertebrata</taxon>
        <taxon>Chondrichthyes</taxon>
        <taxon>Holocephali</taxon>
        <taxon>Chimaeriformes</taxon>
        <taxon>Callorhinchidae</taxon>
        <taxon>Callorhinchus</taxon>
    </lineage>
</organism>
<dbReference type="GO" id="GO:0005979">
    <property type="term" value="P:regulation of glycogen biosynthetic process"/>
    <property type="evidence" value="ECO:0007669"/>
    <property type="project" value="TreeGrafter"/>
</dbReference>
<dbReference type="Ensembl" id="ENSCMIT00000030287.1">
    <property type="protein sequence ID" value="ENSCMIP00000029821.1"/>
    <property type="gene ID" value="ENSCMIG00000012877.1"/>
</dbReference>
<evidence type="ECO:0000259" key="2">
    <source>
        <dbReference type="PROSITE" id="PS51159"/>
    </source>
</evidence>
<reference evidence="4" key="1">
    <citation type="journal article" date="2006" name="Science">
        <title>Ancient noncoding elements conserved in the human genome.</title>
        <authorList>
            <person name="Venkatesh B."/>
            <person name="Kirkness E.F."/>
            <person name="Loh Y.H."/>
            <person name="Halpern A.L."/>
            <person name="Lee A.P."/>
            <person name="Johnson J."/>
            <person name="Dandona N."/>
            <person name="Viswanathan L.D."/>
            <person name="Tay A."/>
            <person name="Venter J.C."/>
            <person name="Strausberg R.L."/>
            <person name="Brenner S."/>
        </authorList>
    </citation>
    <scope>NUCLEOTIDE SEQUENCE [LARGE SCALE GENOMIC DNA]</scope>
</reference>
<reference evidence="3" key="5">
    <citation type="submission" date="2025-09" db="UniProtKB">
        <authorList>
            <consortium name="Ensembl"/>
        </authorList>
    </citation>
    <scope>IDENTIFICATION</scope>
</reference>
<dbReference type="AlphaFoldDB" id="A0A4W3IQN1"/>
<dbReference type="InterPro" id="IPR038175">
    <property type="entry name" value="CBM21_dom_sf"/>
</dbReference>
<reference evidence="4" key="2">
    <citation type="journal article" date="2007" name="PLoS Biol.">
        <title>Survey sequencing and comparative analysis of the elephant shark (Callorhinchus milii) genome.</title>
        <authorList>
            <person name="Venkatesh B."/>
            <person name="Kirkness E.F."/>
            <person name="Loh Y.H."/>
            <person name="Halpern A.L."/>
            <person name="Lee A.P."/>
            <person name="Johnson J."/>
            <person name="Dandona N."/>
            <person name="Viswanathan L.D."/>
            <person name="Tay A."/>
            <person name="Venter J.C."/>
            <person name="Strausberg R.L."/>
            <person name="Brenner S."/>
        </authorList>
    </citation>
    <scope>NUCLEOTIDE SEQUENCE [LARGE SCALE GENOMIC DNA]</scope>
</reference>
<feature type="domain" description="CBM21" evidence="2">
    <location>
        <begin position="121"/>
        <end position="231"/>
    </location>
</feature>
<name>A0A4W3IQN1_CALMI</name>
<dbReference type="GO" id="GO:2001069">
    <property type="term" value="F:glycogen binding"/>
    <property type="evidence" value="ECO:0007669"/>
    <property type="project" value="TreeGrafter"/>
</dbReference>
<dbReference type="Pfam" id="PF03370">
    <property type="entry name" value="CBM_21"/>
    <property type="match status" value="1"/>
</dbReference>
<dbReference type="Gene3D" id="2.60.40.2440">
    <property type="entry name" value="Carbohydrate binding type-21 domain"/>
    <property type="match status" value="1"/>
</dbReference>
<dbReference type="OMA" id="RYTLNQW"/>
<proteinExistence type="predicted"/>
<dbReference type="PANTHER" id="PTHR12307">
    <property type="entry name" value="PROTEIN PHOSPHATASE 1 REGULATORY SUBUNIT"/>
    <property type="match status" value="1"/>
</dbReference>
<evidence type="ECO:0000313" key="3">
    <source>
        <dbReference type="Ensembl" id="ENSCMIP00000029821.1"/>
    </source>
</evidence>
<feature type="region of interest" description="Disordered" evidence="1">
    <location>
        <begin position="1"/>
        <end position="64"/>
    </location>
</feature>
<reference evidence="4" key="3">
    <citation type="journal article" date="2014" name="Nature">
        <title>Elephant shark genome provides unique insights into gnathostome evolution.</title>
        <authorList>
            <consortium name="International Elephant Shark Genome Sequencing Consortium"/>
            <person name="Venkatesh B."/>
            <person name="Lee A.P."/>
            <person name="Ravi V."/>
            <person name="Maurya A.K."/>
            <person name="Lian M.M."/>
            <person name="Swann J.B."/>
            <person name="Ohta Y."/>
            <person name="Flajnik M.F."/>
            <person name="Sutoh Y."/>
            <person name="Kasahara M."/>
            <person name="Hoon S."/>
            <person name="Gangu V."/>
            <person name="Roy S.W."/>
            <person name="Irimia M."/>
            <person name="Korzh V."/>
            <person name="Kondrychyn I."/>
            <person name="Lim Z.W."/>
            <person name="Tay B.H."/>
            <person name="Tohari S."/>
            <person name="Kong K.W."/>
            <person name="Ho S."/>
            <person name="Lorente-Galdos B."/>
            <person name="Quilez J."/>
            <person name="Marques-Bonet T."/>
            <person name="Raney B.J."/>
            <person name="Ingham P.W."/>
            <person name="Tay A."/>
            <person name="Hillier L.W."/>
            <person name="Minx P."/>
            <person name="Boehm T."/>
            <person name="Wilson R.K."/>
            <person name="Brenner S."/>
            <person name="Warren W.C."/>
        </authorList>
    </citation>
    <scope>NUCLEOTIDE SEQUENCE [LARGE SCALE GENOMIC DNA]</scope>
</reference>
<dbReference type="PANTHER" id="PTHR12307:SF55">
    <property type="entry name" value="PROTEIN PHOSPHATASE 1 REGULATORY SUBUNIT 3E"/>
    <property type="match status" value="1"/>
</dbReference>
<evidence type="ECO:0000256" key="1">
    <source>
        <dbReference type="SAM" id="MobiDB-lite"/>
    </source>
</evidence>
<reference evidence="3" key="4">
    <citation type="submission" date="2025-08" db="UniProtKB">
        <authorList>
            <consortium name="Ensembl"/>
        </authorList>
    </citation>
    <scope>IDENTIFICATION</scope>
</reference>
<dbReference type="GO" id="GO:0008157">
    <property type="term" value="F:protein phosphatase 1 binding"/>
    <property type="evidence" value="ECO:0007669"/>
    <property type="project" value="TreeGrafter"/>
</dbReference>
<protein>
    <recommendedName>
        <fullName evidence="2">CBM21 domain-containing protein</fullName>
    </recommendedName>
</protein>
<dbReference type="InParanoid" id="A0A4W3IQN1"/>
<accession>A0A4W3IQN1</accession>
<dbReference type="GO" id="GO:0000164">
    <property type="term" value="C:protein phosphatase type 1 complex"/>
    <property type="evidence" value="ECO:0007669"/>
    <property type="project" value="TreeGrafter"/>
</dbReference>
<dbReference type="InterPro" id="IPR050782">
    <property type="entry name" value="PP1_regulatory_subunit_3"/>
</dbReference>